<feature type="binding site" evidence="8">
    <location>
        <begin position="78"/>
        <end position="79"/>
    </location>
    <ligand>
        <name>substrate</name>
    </ligand>
</feature>
<dbReference type="GO" id="GO:0005829">
    <property type="term" value="C:cytosol"/>
    <property type="evidence" value="ECO:0007669"/>
    <property type="project" value="TreeGrafter"/>
</dbReference>
<dbReference type="PANTHER" id="PTHR31689">
    <property type="entry name" value="DIAMINOPIMELATE EPIMERASE, CHLOROPLASTIC"/>
    <property type="match status" value="1"/>
</dbReference>
<feature type="active site" description="Proton donor" evidence="8">
    <location>
        <position position="77"/>
    </location>
</feature>
<evidence type="ECO:0000256" key="5">
    <source>
        <dbReference type="ARBA" id="ARBA00023154"/>
    </source>
</evidence>
<keyword evidence="6 8" id="KW-0413">Isomerase</keyword>
<feature type="binding site" evidence="8">
    <location>
        <position position="48"/>
    </location>
    <ligand>
        <name>substrate</name>
    </ligand>
</feature>
<feature type="binding site" evidence="8">
    <location>
        <position position="161"/>
    </location>
    <ligand>
        <name>substrate</name>
    </ligand>
</feature>
<comment type="catalytic activity">
    <reaction evidence="7 8">
        <text>(2S,6S)-2,6-diaminopimelate = meso-2,6-diaminopimelate</text>
        <dbReference type="Rhea" id="RHEA:15393"/>
        <dbReference type="ChEBI" id="CHEBI:57609"/>
        <dbReference type="ChEBI" id="CHEBI:57791"/>
        <dbReference type="EC" id="5.1.1.7"/>
    </reaction>
</comment>
<evidence type="ECO:0000313" key="11">
    <source>
        <dbReference type="Proteomes" id="UP000736856"/>
    </source>
</evidence>
<name>A0A937ARC6_9HYPH</name>
<sequence length="286" mass="31414">MLASMVDFAKMEGIGNQILVVDMRNRSDMITLQAINFLSSVEDTRFDQIMSIHDSKSQSIDALIRIINRDGSEAQSCGNGMRCIVQFLSSKTRKKSFTFETLRGFVQAQENKDLSISIDMGEPIFDWKKIPLSQPSESINLHIGPINNVFLRSPSIISMGNPHAIFFVEDDIYQYDLVGFGKLLESHNIFPEGFNLSIAKVSSLSSVHLRTLERGVGLTAACGSAACASVVASVCSGRTKRAASVSMPGGKLFIEWGNNGHVLMTGTAEKKWDGKLDVQTGEWIQV</sequence>
<comment type="caution">
    <text evidence="10">The sequence shown here is derived from an EMBL/GenBank/DDBJ whole genome shotgun (WGS) entry which is preliminary data.</text>
</comment>
<dbReference type="AlphaFoldDB" id="A0A937ARC6"/>
<dbReference type="HAMAP" id="MF_00197">
    <property type="entry name" value="DAP_epimerase"/>
    <property type="match status" value="1"/>
</dbReference>
<feature type="binding site" evidence="8">
    <location>
        <position position="195"/>
    </location>
    <ligand>
        <name>substrate</name>
    </ligand>
</feature>
<feature type="binding site" evidence="8">
    <location>
        <position position="16"/>
    </location>
    <ligand>
        <name>substrate</name>
    </ligand>
</feature>
<evidence type="ECO:0000256" key="6">
    <source>
        <dbReference type="ARBA" id="ARBA00023235"/>
    </source>
</evidence>
<feature type="active site" description="Proton acceptor" evidence="8">
    <location>
        <position position="222"/>
    </location>
</feature>
<keyword evidence="8" id="KW-0963">Cytoplasm</keyword>
<comment type="pathway">
    <text evidence="1 8">Amino-acid biosynthesis; L-lysine biosynthesis via DAP pathway; DL-2,6-diaminopimelate from LL-2,6-diaminopimelate: step 1/1.</text>
</comment>
<evidence type="ECO:0000313" key="10">
    <source>
        <dbReference type="EMBL" id="MBL0848645.1"/>
    </source>
</evidence>
<evidence type="ECO:0000256" key="3">
    <source>
        <dbReference type="ARBA" id="ARBA00013080"/>
    </source>
</evidence>
<evidence type="ECO:0000256" key="2">
    <source>
        <dbReference type="ARBA" id="ARBA00010219"/>
    </source>
</evidence>
<evidence type="ECO:0000256" key="7">
    <source>
        <dbReference type="ARBA" id="ARBA00051712"/>
    </source>
</evidence>
<evidence type="ECO:0000256" key="9">
    <source>
        <dbReference type="PROSITE-ProRule" id="PRU10125"/>
    </source>
</evidence>
<dbReference type="EC" id="5.1.1.7" evidence="3 8"/>
<dbReference type="Proteomes" id="UP000736856">
    <property type="component" value="Unassembled WGS sequence"/>
</dbReference>
<comment type="similarity">
    <text evidence="2 8">Belongs to the diaminopimelate epimerase family.</text>
</comment>
<gene>
    <name evidence="8" type="primary">dapF</name>
    <name evidence="10" type="ORF">EU981_00860</name>
</gene>
<comment type="subunit">
    <text evidence="8">Homodimer.</text>
</comment>
<evidence type="ECO:0000256" key="4">
    <source>
        <dbReference type="ARBA" id="ARBA00022605"/>
    </source>
</evidence>
<dbReference type="PANTHER" id="PTHR31689:SF0">
    <property type="entry name" value="DIAMINOPIMELATE EPIMERASE"/>
    <property type="match status" value="1"/>
</dbReference>
<dbReference type="PROSITE" id="PS01326">
    <property type="entry name" value="DAP_EPIMERASE"/>
    <property type="match status" value="1"/>
</dbReference>
<feature type="binding site" evidence="8">
    <location>
        <begin position="223"/>
        <end position="224"/>
    </location>
    <ligand>
        <name>substrate</name>
    </ligand>
</feature>
<proteinExistence type="inferred from homology"/>
<feature type="binding site" evidence="8">
    <location>
        <position position="68"/>
    </location>
    <ligand>
        <name>substrate</name>
    </ligand>
</feature>
<reference evidence="10" key="1">
    <citation type="submission" date="2019-02" db="EMBL/GenBank/DDBJ databases">
        <title>A novel Candidatus Liberibacter species associated with the New Zealand native fuchsia psyllid, Ctenarytaina fuchsiae.</title>
        <authorList>
            <person name="Thompson S.M."/>
            <person name="Jorgensen N."/>
            <person name="David C."/>
            <person name="Bulman S.R."/>
            <person name="Smith G.R."/>
        </authorList>
    </citation>
    <scope>NUCLEOTIDE SEQUENCE</scope>
    <source>
        <strain evidence="10">Oxford</strain>
    </source>
</reference>
<dbReference type="SUPFAM" id="SSF54506">
    <property type="entry name" value="Diaminopimelate epimerase-like"/>
    <property type="match status" value="2"/>
</dbReference>
<comment type="subcellular location">
    <subcellularLocation>
        <location evidence="8">Cytoplasm</location>
    </subcellularLocation>
</comment>
<evidence type="ECO:0000256" key="1">
    <source>
        <dbReference type="ARBA" id="ARBA00005196"/>
    </source>
</evidence>
<dbReference type="Pfam" id="PF01678">
    <property type="entry name" value="DAP_epimerase"/>
    <property type="match status" value="2"/>
</dbReference>
<feature type="binding site" evidence="8">
    <location>
        <begin position="213"/>
        <end position="214"/>
    </location>
    <ligand>
        <name>substrate</name>
    </ligand>
</feature>
<comment type="function">
    <text evidence="8">Catalyzes the stereoinversion of LL-2,6-diaminopimelate (L,L-DAP) to meso-diaminopimelate (meso-DAP), a precursor of L-lysine and an essential component of the bacterial peptidoglycan.</text>
</comment>
<keyword evidence="4 8" id="KW-0028">Amino-acid biosynthesis</keyword>
<dbReference type="InterPro" id="IPR018510">
    <property type="entry name" value="DAP_epimerase_AS"/>
</dbReference>
<organism evidence="10 11">
    <name type="scientific">Candidatus Liberibacter ctenarytainae</name>
    <dbReference type="NCBI Taxonomy" id="2020335"/>
    <lineage>
        <taxon>Bacteria</taxon>
        <taxon>Pseudomonadati</taxon>
        <taxon>Pseudomonadota</taxon>
        <taxon>Alphaproteobacteria</taxon>
        <taxon>Hyphomicrobiales</taxon>
        <taxon>Rhizobiaceae</taxon>
        <taxon>Liberibacter</taxon>
    </lineage>
</organism>
<dbReference type="GO" id="GO:0009089">
    <property type="term" value="P:lysine biosynthetic process via diaminopimelate"/>
    <property type="evidence" value="ECO:0007669"/>
    <property type="project" value="UniProtKB-UniRule"/>
</dbReference>
<feature type="active site" evidence="9">
    <location>
        <position position="77"/>
    </location>
</feature>
<feature type="site" description="Could be important to modulate the pK values of the two catalytic cysteine residues" evidence="8">
    <location>
        <position position="213"/>
    </location>
</feature>
<keyword evidence="5 8" id="KW-0457">Lysine biosynthesis</keyword>
<dbReference type="EMBL" id="SEOL01000001">
    <property type="protein sequence ID" value="MBL0848645.1"/>
    <property type="molecule type" value="Genomic_DNA"/>
</dbReference>
<dbReference type="NCBIfam" id="TIGR00652">
    <property type="entry name" value="DapF"/>
    <property type="match status" value="1"/>
</dbReference>
<dbReference type="Gene3D" id="3.10.310.10">
    <property type="entry name" value="Diaminopimelate Epimerase, Chain A, domain 1"/>
    <property type="match status" value="2"/>
</dbReference>
<protein>
    <recommendedName>
        <fullName evidence="3 8">Diaminopimelate epimerase</fullName>
        <shortName evidence="8">DAP epimerase</shortName>
        <ecNumber evidence="3 8">5.1.1.7</ecNumber>
    </recommendedName>
    <alternativeName>
        <fullName evidence="8">PLP-independent amino acid racemase</fullName>
    </alternativeName>
</protein>
<accession>A0A937ARC6</accession>
<feature type="site" description="Could be important to modulate the pK values of the two catalytic cysteine residues" evidence="8">
    <location>
        <position position="163"/>
    </location>
</feature>
<evidence type="ECO:0000256" key="8">
    <source>
        <dbReference type="HAMAP-Rule" id="MF_00197"/>
    </source>
</evidence>
<dbReference type="InterPro" id="IPR001653">
    <property type="entry name" value="DAP_epimerase_DapF"/>
</dbReference>
<dbReference type="GO" id="GO:0008837">
    <property type="term" value="F:diaminopimelate epimerase activity"/>
    <property type="evidence" value="ECO:0007669"/>
    <property type="project" value="UniProtKB-UniRule"/>
</dbReference>